<dbReference type="InterPro" id="IPR044946">
    <property type="entry name" value="Restrct_endonuc_typeI_TRD_sf"/>
</dbReference>
<dbReference type="Pfam" id="PF01420">
    <property type="entry name" value="Methylase_S"/>
    <property type="match status" value="1"/>
</dbReference>
<dbReference type="GO" id="GO:0004519">
    <property type="term" value="F:endonuclease activity"/>
    <property type="evidence" value="ECO:0007669"/>
    <property type="project" value="UniProtKB-KW"/>
</dbReference>
<feature type="domain" description="Type I restriction modification DNA specificity" evidence="4">
    <location>
        <begin position="7"/>
        <end position="121"/>
    </location>
</feature>
<dbReference type="SUPFAM" id="SSF116734">
    <property type="entry name" value="DNA methylase specificity domain"/>
    <property type="match status" value="2"/>
</dbReference>
<comment type="caution">
    <text evidence="5">The sequence shown here is derived from an EMBL/GenBank/DDBJ whole genome shotgun (WGS) entry which is preliminary data.</text>
</comment>
<keyword evidence="6" id="KW-1185">Reference proteome</keyword>
<name>A0ABS2IML8_9ACTN</name>
<organism evidence="5 6">
    <name type="scientific">Micromonospora humida</name>
    <dbReference type="NCBI Taxonomy" id="2809018"/>
    <lineage>
        <taxon>Bacteria</taxon>
        <taxon>Bacillati</taxon>
        <taxon>Actinomycetota</taxon>
        <taxon>Actinomycetes</taxon>
        <taxon>Micromonosporales</taxon>
        <taxon>Micromonosporaceae</taxon>
        <taxon>Micromonospora</taxon>
    </lineage>
</organism>
<dbReference type="PANTHER" id="PTHR30408">
    <property type="entry name" value="TYPE-1 RESTRICTION ENZYME ECOKI SPECIFICITY PROTEIN"/>
    <property type="match status" value="1"/>
</dbReference>
<evidence type="ECO:0000313" key="6">
    <source>
        <dbReference type="Proteomes" id="UP001518872"/>
    </source>
</evidence>
<dbReference type="InterPro" id="IPR052021">
    <property type="entry name" value="Type-I_RS_S_subunit"/>
</dbReference>
<dbReference type="PANTHER" id="PTHR30408:SF12">
    <property type="entry name" value="TYPE I RESTRICTION ENZYME MJAVIII SPECIFICITY SUBUNIT"/>
    <property type="match status" value="1"/>
</dbReference>
<evidence type="ECO:0000256" key="1">
    <source>
        <dbReference type="ARBA" id="ARBA00010923"/>
    </source>
</evidence>
<keyword evidence="5" id="KW-0255">Endonuclease</keyword>
<reference evidence="5 6" key="1">
    <citation type="submission" date="2021-02" db="EMBL/GenBank/DDBJ databases">
        <authorList>
            <person name="Ra J.-S."/>
        </authorList>
    </citation>
    <scope>NUCLEOTIDE SEQUENCE [LARGE SCALE GENOMIC DNA]</scope>
    <source>
        <strain evidence="5 6">MMS20-R1-14</strain>
    </source>
</reference>
<keyword evidence="3" id="KW-0238">DNA-binding</keyword>
<evidence type="ECO:0000256" key="2">
    <source>
        <dbReference type="ARBA" id="ARBA00022747"/>
    </source>
</evidence>
<comment type="similarity">
    <text evidence="1">Belongs to the type-I restriction system S methylase family.</text>
</comment>
<evidence type="ECO:0000256" key="3">
    <source>
        <dbReference type="ARBA" id="ARBA00023125"/>
    </source>
</evidence>
<evidence type="ECO:0000313" key="5">
    <source>
        <dbReference type="EMBL" id="MBM7075523.1"/>
    </source>
</evidence>
<evidence type="ECO:0000259" key="4">
    <source>
        <dbReference type="Pfam" id="PF01420"/>
    </source>
</evidence>
<sequence>MAGSATAYKQLNRIGPDVLVYSRLKAFEGAITVTPNDLPESFASQEFPTFALTSGADANFFRILTTMQNMWDALQEVSKGMGGRRERVKPADLLNIVMDIPPLPIQRWIVKIVRAVDEQIAALDNEAEAAMRVRDGLLGEFTAVAPSGTKPLGALCAAIGSGPSWAAKDESSVPSEGAWTVVKITNTKPNGSFDLSELAYVKGLPARTRVIGPTTLVMIRTNGNRTRIGNVYLPPEEVYGAAVSAFQFILDATDVQTRDYLYLVLRSPRVQNKMSGAASGSTGLGNLAARWLKTLNIPWPDAEVRKVQVETVKAVDAKIAAIRAEVDCLRSVRGALLSGILNRTIDIEPAELGV</sequence>
<keyword evidence="5" id="KW-0540">Nuclease</keyword>
<dbReference type="Gene3D" id="3.90.220.20">
    <property type="entry name" value="DNA methylase specificity domains"/>
    <property type="match status" value="2"/>
</dbReference>
<proteinExistence type="inferred from homology"/>
<gene>
    <name evidence="5" type="ORF">JQX11_04025</name>
</gene>
<protein>
    <submittedName>
        <fullName evidence="5">Restriction endonuclease subunit S</fullName>
    </submittedName>
</protein>
<dbReference type="EMBL" id="JAFEUC010000002">
    <property type="protein sequence ID" value="MBM7075523.1"/>
    <property type="molecule type" value="Genomic_DNA"/>
</dbReference>
<keyword evidence="5" id="KW-0378">Hydrolase</keyword>
<dbReference type="Proteomes" id="UP001518872">
    <property type="component" value="Unassembled WGS sequence"/>
</dbReference>
<accession>A0ABS2IML8</accession>
<dbReference type="InterPro" id="IPR000055">
    <property type="entry name" value="Restrct_endonuc_typeI_TRD"/>
</dbReference>
<keyword evidence="2" id="KW-0680">Restriction system</keyword>